<protein>
    <submittedName>
        <fullName evidence="6">NUDIX hydrolase</fullName>
    </submittedName>
</protein>
<dbReference type="PROSITE" id="PS51462">
    <property type="entry name" value="NUDIX"/>
    <property type="match status" value="1"/>
</dbReference>
<dbReference type="PANTHER" id="PTHR43046">
    <property type="entry name" value="GDP-MANNOSE MANNOSYL HYDROLASE"/>
    <property type="match status" value="1"/>
</dbReference>
<comment type="similarity">
    <text evidence="4">Belongs to the Nudix hydrolase family.</text>
</comment>
<dbReference type="Proteomes" id="UP000640786">
    <property type="component" value="Unassembled WGS sequence"/>
</dbReference>
<dbReference type="SUPFAM" id="SSF55811">
    <property type="entry name" value="Nudix"/>
    <property type="match status" value="1"/>
</dbReference>
<dbReference type="EMBL" id="JACSQO010000002">
    <property type="protein sequence ID" value="MBD7943619.1"/>
    <property type="molecule type" value="Genomic_DNA"/>
</dbReference>
<evidence type="ECO:0000259" key="5">
    <source>
        <dbReference type="PROSITE" id="PS51462"/>
    </source>
</evidence>
<organism evidence="6 7">
    <name type="scientific">Psychrobacillus faecigallinarum</name>
    <dbReference type="NCBI Taxonomy" id="2762235"/>
    <lineage>
        <taxon>Bacteria</taxon>
        <taxon>Bacillati</taxon>
        <taxon>Bacillota</taxon>
        <taxon>Bacilli</taxon>
        <taxon>Bacillales</taxon>
        <taxon>Bacillaceae</taxon>
        <taxon>Psychrobacillus</taxon>
    </lineage>
</organism>
<sequence>MKRVDVVYGLIADANEENFLMVRNTGASWTLPGGAVENGETLEQAIVREVQEETGLMTEVERVIALNEAFFQHKNSHVLFVTFKMKIIAGECCIINPEEIEELRWMDKQTVDNKMPYHPGGINSLLKSAAPYIYQKN</sequence>
<dbReference type="PANTHER" id="PTHR43046:SF12">
    <property type="entry name" value="GDP-MANNOSE MANNOSYL HYDROLASE"/>
    <property type="match status" value="1"/>
</dbReference>
<dbReference type="Pfam" id="PF00293">
    <property type="entry name" value="NUDIX"/>
    <property type="match status" value="1"/>
</dbReference>
<dbReference type="InterPro" id="IPR020084">
    <property type="entry name" value="NUDIX_hydrolase_CS"/>
</dbReference>
<evidence type="ECO:0000256" key="4">
    <source>
        <dbReference type="RuleBase" id="RU003476"/>
    </source>
</evidence>
<evidence type="ECO:0000256" key="3">
    <source>
        <dbReference type="ARBA" id="ARBA00022842"/>
    </source>
</evidence>
<comment type="caution">
    <text evidence="6">The sequence shown here is derived from an EMBL/GenBank/DDBJ whole genome shotgun (WGS) entry which is preliminary data.</text>
</comment>
<dbReference type="PROSITE" id="PS00893">
    <property type="entry name" value="NUDIX_BOX"/>
    <property type="match status" value="1"/>
</dbReference>
<gene>
    <name evidence="6" type="ORF">H9650_05755</name>
</gene>
<dbReference type="InterPro" id="IPR015797">
    <property type="entry name" value="NUDIX_hydrolase-like_dom_sf"/>
</dbReference>
<dbReference type="Gene3D" id="3.90.79.10">
    <property type="entry name" value="Nucleoside Triphosphate Pyrophosphohydrolase"/>
    <property type="match status" value="1"/>
</dbReference>
<reference evidence="6 7" key="1">
    <citation type="submission" date="2020-08" db="EMBL/GenBank/DDBJ databases">
        <title>A Genomic Blueprint of the Chicken Gut Microbiome.</title>
        <authorList>
            <person name="Gilroy R."/>
            <person name="Ravi A."/>
            <person name="Getino M."/>
            <person name="Pursley I."/>
            <person name="Horton D.L."/>
            <person name="Alikhan N.-F."/>
            <person name="Baker D."/>
            <person name="Gharbi K."/>
            <person name="Hall N."/>
            <person name="Watson M."/>
            <person name="Adriaenssens E.M."/>
            <person name="Foster-Nyarko E."/>
            <person name="Jarju S."/>
            <person name="Secka A."/>
            <person name="Antonio M."/>
            <person name="Oren A."/>
            <person name="Chaudhuri R."/>
            <person name="La Ragione R.M."/>
            <person name="Hildebrand F."/>
            <person name="Pallen M.J."/>
        </authorList>
    </citation>
    <scope>NUCLEOTIDE SEQUENCE [LARGE SCALE GENOMIC DNA]</scope>
    <source>
        <strain evidence="6 7">Sa2BUA9</strain>
    </source>
</reference>
<dbReference type="InterPro" id="IPR020476">
    <property type="entry name" value="Nudix_hydrolase"/>
</dbReference>
<keyword evidence="3" id="KW-0460">Magnesium</keyword>
<dbReference type="InterPro" id="IPR000086">
    <property type="entry name" value="NUDIX_hydrolase_dom"/>
</dbReference>
<dbReference type="CDD" id="cd02883">
    <property type="entry name" value="NUDIX_Hydrolase"/>
    <property type="match status" value="1"/>
</dbReference>
<feature type="domain" description="Nudix hydrolase" evidence="5">
    <location>
        <begin position="2"/>
        <end position="128"/>
    </location>
</feature>
<keyword evidence="2 4" id="KW-0378">Hydrolase</keyword>
<accession>A0ABR8R7D2</accession>
<evidence type="ECO:0000256" key="1">
    <source>
        <dbReference type="ARBA" id="ARBA00001946"/>
    </source>
</evidence>
<dbReference type="GO" id="GO:0016787">
    <property type="term" value="F:hydrolase activity"/>
    <property type="evidence" value="ECO:0007669"/>
    <property type="project" value="UniProtKB-KW"/>
</dbReference>
<proteinExistence type="inferred from homology"/>
<evidence type="ECO:0000313" key="7">
    <source>
        <dbReference type="Proteomes" id="UP000640786"/>
    </source>
</evidence>
<dbReference type="PRINTS" id="PR00502">
    <property type="entry name" value="NUDIXFAMILY"/>
</dbReference>
<keyword evidence="7" id="KW-1185">Reference proteome</keyword>
<dbReference type="RefSeq" id="WP_144535500.1">
    <property type="nucleotide sequence ID" value="NZ_JACSQO010000002.1"/>
</dbReference>
<evidence type="ECO:0000256" key="2">
    <source>
        <dbReference type="ARBA" id="ARBA00022801"/>
    </source>
</evidence>
<comment type="cofactor">
    <cofactor evidence="1">
        <name>Mg(2+)</name>
        <dbReference type="ChEBI" id="CHEBI:18420"/>
    </cofactor>
</comment>
<name>A0ABR8R7D2_9BACI</name>
<evidence type="ECO:0000313" key="6">
    <source>
        <dbReference type="EMBL" id="MBD7943619.1"/>
    </source>
</evidence>